<gene>
    <name evidence="3" type="ORF">JJB09_20715</name>
</gene>
<dbReference type="RefSeq" id="WP_201662867.1">
    <property type="nucleotide sequence ID" value="NZ_JAEQNC010000013.1"/>
</dbReference>
<keyword evidence="4" id="KW-1185">Reference proteome</keyword>
<dbReference type="InterPro" id="IPR013538">
    <property type="entry name" value="ASHA1/2-like_C"/>
</dbReference>
<dbReference type="SUPFAM" id="SSF55961">
    <property type="entry name" value="Bet v1-like"/>
    <property type="match status" value="1"/>
</dbReference>
<feature type="domain" description="Activator of Hsp90 ATPase homologue 1/2-like C-terminal" evidence="2">
    <location>
        <begin position="15"/>
        <end position="154"/>
    </location>
</feature>
<dbReference type="EMBL" id="JAEQNC010000013">
    <property type="protein sequence ID" value="MBL0374439.1"/>
    <property type="molecule type" value="Genomic_DNA"/>
</dbReference>
<reference evidence="3" key="1">
    <citation type="submission" date="2021-01" db="EMBL/GenBank/DDBJ databases">
        <title>Rhizobium sp. strain KVB221 16S ribosomal RNA gene Genome sequencing and assembly.</title>
        <authorList>
            <person name="Kang M."/>
        </authorList>
    </citation>
    <scope>NUCLEOTIDE SEQUENCE</scope>
    <source>
        <strain evidence="3">KVB221</strain>
    </source>
</reference>
<protein>
    <submittedName>
        <fullName evidence="3">SRPBCC domain-containing protein</fullName>
    </submittedName>
</protein>
<dbReference type="Proteomes" id="UP000633219">
    <property type="component" value="Unassembled WGS sequence"/>
</dbReference>
<accession>A0A937CQG4</accession>
<proteinExistence type="inferred from homology"/>
<evidence type="ECO:0000313" key="4">
    <source>
        <dbReference type="Proteomes" id="UP000633219"/>
    </source>
</evidence>
<evidence type="ECO:0000313" key="3">
    <source>
        <dbReference type="EMBL" id="MBL0374439.1"/>
    </source>
</evidence>
<sequence length="156" mass="16480">MSALRSTTVQRTIGVPTDAVYSAFLDAEAVATWLPPGEMRGVVHAFEAREGGAFSMSLVYPTDSTTGQGKSSDTTDKFEGRFVRLVANREVVWATIFASADPAFAGEMKIRNELTPASNGTIVTITCEGIPSGIALEDNAEGCRLSLEQLAAFVGG</sequence>
<dbReference type="Pfam" id="PF08327">
    <property type="entry name" value="AHSA1"/>
    <property type="match status" value="1"/>
</dbReference>
<organism evidence="3 4">
    <name type="scientific">Rhizobium setariae</name>
    <dbReference type="NCBI Taxonomy" id="2801340"/>
    <lineage>
        <taxon>Bacteria</taxon>
        <taxon>Pseudomonadati</taxon>
        <taxon>Pseudomonadota</taxon>
        <taxon>Alphaproteobacteria</taxon>
        <taxon>Hyphomicrobiales</taxon>
        <taxon>Rhizobiaceae</taxon>
        <taxon>Rhizobium/Agrobacterium group</taxon>
        <taxon>Rhizobium</taxon>
    </lineage>
</organism>
<dbReference type="AlphaFoldDB" id="A0A937CQG4"/>
<evidence type="ECO:0000256" key="1">
    <source>
        <dbReference type="ARBA" id="ARBA00006817"/>
    </source>
</evidence>
<dbReference type="InterPro" id="IPR023393">
    <property type="entry name" value="START-like_dom_sf"/>
</dbReference>
<dbReference type="Gene3D" id="3.30.530.20">
    <property type="match status" value="1"/>
</dbReference>
<comment type="caution">
    <text evidence="3">The sequence shown here is derived from an EMBL/GenBank/DDBJ whole genome shotgun (WGS) entry which is preliminary data.</text>
</comment>
<name>A0A937CQG4_9HYPH</name>
<comment type="similarity">
    <text evidence="1">Belongs to the AHA1 family.</text>
</comment>
<evidence type="ECO:0000259" key="2">
    <source>
        <dbReference type="Pfam" id="PF08327"/>
    </source>
</evidence>